<proteinExistence type="predicted"/>
<accession>A0AAD9D5H0</accession>
<dbReference type="Pfam" id="PF01497">
    <property type="entry name" value="Peripla_BP_2"/>
    <property type="match status" value="1"/>
</dbReference>
<dbReference type="PANTHER" id="PTHR42860">
    <property type="entry name" value="VITAMIN B12-BINDING PROTEIN"/>
    <property type="match status" value="1"/>
</dbReference>
<evidence type="ECO:0000313" key="3">
    <source>
        <dbReference type="Proteomes" id="UP001224775"/>
    </source>
</evidence>
<sequence>MTSKQEAASNDDDQTTTPPRVLSLLSAATEIVCRLGCSHLLVGRSHGCDDPPLITSLPVATAPRVDPNAPSAALDAQVRVQSASGGPIYQINNHLVTSANPTVIITQEQCRICAVTPDDLNQACQNLPPTAKLITIMPVSLDDVLGDVITISNALGVHERGERLVKHIKRQLADLNTTALSVLGNNPKPKVAHVEWLAPLMGSGYWIAECVAFAGGEMVHGYPGGHSQTLEKIGLLSNADYIILGPCGFSIERTNEELNAIKLLDSEEWQSLPAVKNGRVAIADGNKYFNRSSVASMLGSAEIVAEFIYSELRGMYGHHGTRWVRLEELSAFCSRTGAEAARKEVVLAEGVVESPNNVVQQNGLKQESSPEHSETVKHVSNQIAALTRSDYASAFAMNSAANQKHLVSAEKFEAIVSVWPSFRVLTLSSTSCQYFEGTSDGSTTSSVKVDAMPDDSDEVLHFVFDIRKSEDGKRWETDGVRIDC</sequence>
<dbReference type="AlphaFoldDB" id="A0AAD9D5H0"/>
<organism evidence="2 3">
    <name type="scientific">Skeletonema marinoi</name>
    <dbReference type="NCBI Taxonomy" id="267567"/>
    <lineage>
        <taxon>Eukaryota</taxon>
        <taxon>Sar</taxon>
        <taxon>Stramenopiles</taxon>
        <taxon>Ochrophyta</taxon>
        <taxon>Bacillariophyta</taxon>
        <taxon>Coscinodiscophyceae</taxon>
        <taxon>Thalassiosirophycidae</taxon>
        <taxon>Thalassiosirales</taxon>
        <taxon>Skeletonemataceae</taxon>
        <taxon>Skeletonema</taxon>
        <taxon>Skeletonema marinoi-dohrnii complex</taxon>
    </lineage>
</organism>
<dbReference type="SUPFAM" id="SSF53807">
    <property type="entry name" value="Helical backbone' metal receptor"/>
    <property type="match status" value="1"/>
</dbReference>
<dbReference type="InterPro" id="IPR002491">
    <property type="entry name" value="ABC_transptr_periplasmic_BD"/>
</dbReference>
<dbReference type="EMBL" id="JATAAI010000038">
    <property type="protein sequence ID" value="KAK1734547.1"/>
    <property type="molecule type" value="Genomic_DNA"/>
</dbReference>
<protein>
    <submittedName>
        <fullName evidence="2">Cobalamin binding protein</fullName>
    </submittedName>
</protein>
<dbReference type="PROSITE" id="PS50983">
    <property type="entry name" value="FE_B12_PBP"/>
    <property type="match status" value="1"/>
</dbReference>
<dbReference type="PANTHER" id="PTHR42860:SF1">
    <property type="entry name" value="VITAMIN B12-BINDING PROTEIN"/>
    <property type="match status" value="1"/>
</dbReference>
<gene>
    <name evidence="2" type="ORF">QTG54_014795</name>
</gene>
<evidence type="ECO:0000259" key="1">
    <source>
        <dbReference type="PROSITE" id="PS50983"/>
    </source>
</evidence>
<dbReference type="InterPro" id="IPR051030">
    <property type="entry name" value="Vitamin_B12-ABC_binding"/>
</dbReference>
<name>A0AAD9D5H0_9STRA</name>
<feature type="domain" description="Fe/B12 periplasmic-binding" evidence="1">
    <location>
        <begin position="20"/>
        <end position="312"/>
    </location>
</feature>
<dbReference type="Gene3D" id="3.40.50.1980">
    <property type="entry name" value="Nitrogenase molybdenum iron protein domain"/>
    <property type="match status" value="2"/>
</dbReference>
<keyword evidence="3" id="KW-1185">Reference proteome</keyword>
<evidence type="ECO:0000313" key="2">
    <source>
        <dbReference type="EMBL" id="KAK1734547.1"/>
    </source>
</evidence>
<dbReference type="Proteomes" id="UP001224775">
    <property type="component" value="Unassembled WGS sequence"/>
</dbReference>
<reference evidence="2" key="1">
    <citation type="submission" date="2023-06" db="EMBL/GenBank/DDBJ databases">
        <title>Survivors Of The Sea: Transcriptome response of Skeletonema marinoi to long-term dormancy.</title>
        <authorList>
            <person name="Pinder M.I.M."/>
            <person name="Kourtchenko O."/>
            <person name="Robertson E.K."/>
            <person name="Larsson T."/>
            <person name="Maumus F."/>
            <person name="Osuna-Cruz C.M."/>
            <person name="Vancaester E."/>
            <person name="Stenow R."/>
            <person name="Vandepoele K."/>
            <person name="Ploug H."/>
            <person name="Bruchert V."/>
            <person name="Godhe A."/>
            <person name="Topel M."/>
        </authorList>
    </citation>
    <scope>NUCLEOTIDE SEQUENCE</scope>
    <source>
        <strain evidence="2">R05AC</strain>
    </source>
</reference>
<comment type="caution">
    <text evidence="2">The sequence shown here is derived from an EMBL/GenBank/DDBJ whole genome shotgun (WGS) entry which is preliminary data.</text>
</comment>